<organism evidence="1 2">
    <name type="scientific">Hyalomma asiaticum</name>
    <name type="common">Tick</name>
    <dbReference type="NCBI Taxonomy" id="266040"/>
    <lineage>
        <taxon>Eukaryota</taxon>
        <taxon>Metazoa</taxon>
        <taxon>Ecdysozoa</taxon>
        <taxon>Arthropoda</taxon>
        <taxon>Chelicerata</taxon>
        <taxon>Arachnida</taxon>
        <taxon>Acari</taxon>
        <taxon>Parasitiformes</taxon>
        <taxon>Ixodida</taxon>
        <taxon>Ixodoidea</taxon>
        <taxon>Ixodidae</taxon>
        <taxon>Hyalomminae</taxon>
        <taxon>Hyalomma</taxon>
    </lineage>
</organism>
<sequence>MQAGKAAPDVVEAGAPSRGTTGKEMRRVCGLHVPAVHPTRYKRIHPETSESSQSIGRAQSASWAPNLRGARGSRERGSRACYVDSGALSRRDGAPGSRDVADKGREGRKVVSTMTN</sequence>
<name>A0ACB7TLI8_HYAAI</name>
<evidence type="ECO:0000313" key="1">
    <source>
        <dbReference type="EMBL" id="KAH6947009.1"/>
    </source>
</evidence>
<reference evidence="1" key="1">
    <citation type="submission" date="2020-05" db="EMBL/GenBank/DDBJ databases">
        <title>Large-scale comparative analyses of tick genomes elucidate their genetic diversity and vector capacities.</title>
        <authorList>
            <person name="Jia N."/>
            <person name="Wang J."/>
            <person name="Shi W."/>
            <person name="Du L."/>
            <person name="Sun Y."/>
            <person name="Zhan W."/>
            <person name="Jiang J."/>
            <person name="Wang Q."/>
            <person name="Zhang B."/>
            <person name="Ji P."/>
            <person name="Sakyi L.B."/>
            <person name="Cui X."/>
            <person name="Yuan T."/>
            <person name="Jiang B."/>
            <person name="Yang W."/>
            <person name="Lam T.T.-Y."/>
            <person name="Chang Q."/>
            <person name="Ding S."/>
            <person name="Wang X."/>
            <person name="Zhu J."/>
            <person name="Ruan X."/>
            <person name="Zhao L."/>
            <person name="Wei J."/>
            <person name="Que T."/>
            <person name="Du C."/>
            <person name="Cheng J."/>
            <person name="Dai P."/>
            <person name="Han X."/>
            <person name="Huang E."/>
            <person name="Gao Y."/>
            <person name="Liu J."/>
            <person name="Shao H."/>
            <person name="Ye R."/>
            <person name="Li L."/>
            <person name="Wei W."/>
            <person name="Wang X."/>
            <person name="Wang C."/>
            <person name="Yang T."/>
            <person name="Huo Q."/>
            <person name="Li W."/>
            <person name="Guo W."/>
            <person name="Chen H."/>
            <person name="Zhou L."/>
            <person name="Ni X."/>
            <person name="Tian J."/>
            <person name="Zhou Y."/>
            <person name="Sheng Y."/>
            <person name="Liu T."/>
            <person name="Pan Y."/>
            <person name="Xia L."/>
            <person name="Li J."/>
            <person name="Zhao F."/>
            <person name="Cao W."/>
        </authorList>
    </citation>
    <scope>NUCLEOTIDE SEQUENCE</scope>
    <source>
        <strain evidence="1">Hyas-2018</strain>
    </source>
</reference>
<evidence type="ECO:0000313" key="2">
    <source>
        <dbReference type="Proteomes" id="UP000821845"/>
    </source>
</evidence>
<comment type="caution">
    <text evidence="1">The sequence shown here is derived from an EMBL/GenBank/DDBJ whole genome shotgun (WGS) entry which is preliminary data.</text>
</comment>
<dbReference type="Proteomes" id="UP000821845">
    <property type="component" value="Chromosome 1"/>
</dbReference>
<accession>A0ACB7TLI8</accession>
<keyword evidence="2" id="KW-1185">Reference proteome</keyword>
<protein>
    <submittedName>
        <fullName evidence="1">Uncharacterized protein</fullName>
    </submittedName>
</protein>
<dbReference type="EMBL" id="CM023481">
    <property type="protein sequence ID" value="KAH6947009.1"/>
    <property type="molecule type" value="Genomic_DNA"/>
</dbReference>
<gene>
    <name evidence="1" type="ORF">HPB50_016655</name>
</gene>
<proteinExistence type="predicted"/>